<dbReference type="RefSeq" id="WP_039136326.1">
    <property type="nucleotide sequence ID" value="NZ_JSVC01000001.1"/>
</dbReference>
<name>A0A0C1J0U5_9BACT</name>
<dbReference type="PANTHER" id="PTHR30086">
    <property type="entry name" value="ARGININE EXPORTER PROTEIN ARGO"/>
    <property type="match status" value="1"/>
</dbReference>
<organism evidence="7 8">
    <name type="scientific">Flavihumibacter solisilvae</name>
    <dbReference type="NCBI Taxonomy" id="1349421"/>
    <lineage>
        <taxon>Bacteria</taxon>
        <taxon>Pseudomonadati</taxon>
        <taxon>Bacteroidota</taxon>
        <taxon>Chitinophagia</taxon>
        <taxon>Chitinophagales</taxon>
        <taxon>Chitinophagaceae</taxon>
        <taxon>Flavihumibacter</taxon>
    </lineage>
</organism>
<dbReference type="AlphaFoldDB" id="A0A0C1J0U5"/>
<accession>A0A0C1J0U5</accession>
<feature type="transmembrane region" description="Helical" evidence="6">
    <location>
        <begin position="39"/>
        <end position="60"/>
    </location>
</feature>
<evidence type="ECO:0000256" key="4">
    <source>
        <dbReference type="ARBA" id="ARBA00022989"/>
    </source>
</evidence>
<protein>
    <recommendedName>
        <fullName evidence="9">Lysine transporter LysE</fullName>
    </recommendedName>
</protein>
<evidence type="ECO:0000256" key="6">
    <source>
        <dbReference type="SAM" id="Phobius"/>
    </source>
</evidence>
<feature type="transmembrane region" description="Helical" evidence="6">
    <location>
        <begin position="191"/>
        <end position="210"/>
    </location>
</feature>
<evidence type="ECO:0000256" key="3">
    <source>
        <dbReference type="ARBA" id="ARBA00022692"/>
    </source>
</evidence>
<evidence type="ECO:0000256" key="5">
    <source>
        <dbReference type="ARBA" id="ARBA00023136"/>
    </source>
</evidence>
<keyword evidence="8" id="KW-1185">Reference proteome</keyword>
<keyword evidence="5 6" id="KW-0472">Membrane</keyword>
<feature type="transmembrane region" description="Helical" evidence="6">
    <location>
        <begin position="112"/>
        <end position="135"/>
    </location>
</feature>
<dbReference type="GO" id="GO:0005886">
    <property type="term" value="C:plasma membrane"/>
    <property type="evidence" value="ECO:0007669"/>
    <property type="project" value="UniProtKB-SubCell"/>
</dbReference>
<feature type="transmembrane region" description="Helical" evidence="6">
    <location>
        <begin position="6"/>
        <end position="27"/>
    </location>
</feature>
<dbReference type="PANTHER" id="PTHR30086:SF20">
    <property type="entry name" value="ARGININE EXPORTER PROTEIN ARGO-RELATED"/>
    <property type="match status" value="1"/>
</dbReference>
<comment type="caution">
    <text evidence="7">The sequence shown here is derived from an EMBL/GenBank/DDBJ whole genome shotgun (WGS) entry which is preliminary data.</text>
</comment>
<feature type="transmembrane region" description="Helical" evidence="6">
    <location>
        <begin position="150"/>
        <end position="170"/>
    </location>
</feature>
<dbReference type="Proteomes" id="UP000031408">
    <property type="component" value="Unassembled WGS sequence"/>
</dbReference>
<sequence length="214" mass="23398">MTEALLKGLALGSILALSVGPVIFTIIKQSLNNGREGGISFVAGVWASDIVLVVVSNAFSEWVKALLEYRKAIGYIGSVFLIGMGLFYVFLKKVTIANDAGGEVQRFRKRDVAKIFSSGFLINTLNPSVILFWLINATAFAVTHTWNQRLIIFSTCIGVNIVADLAKVLMAGKLRKKLTLHNLAVINKISGVILVGFGLALLWTVVFYPIKFDY</sequence>
<evidence type="ECO:0008006" key="9">
    <source>
        <dbReference type="Google" id="ProtNLM"/>
    </source>
</evidence>
<dbReference type="GO" id="GO:0015171">
    <property type="term" value="F:amino acid transmembrane transporter activity"/>
    <property type="evidence" value="ECO:0007669"/>
    <property type="project" value="TreeGrafter"/>
</dbReference>
<evidence type="ECO:0000313" key="7">
    <source>
        <dbReference type="EMBL" id="KIC96404.1"/>
    </source>
</evidence>
<feature type="transmembrane region" description="Helical" evidence="6">
    <location>
        <begin position="72"/>
        <end position="91"/>
    </location>
</feature>
<keyword evidence="4 6" id="KW-1133">Transmembrane helix</keyword>
<comment type="subcellular location">
    <subcellularLocation>
        <location evidence="1">Cell membrane</location>
        <topology evidence="1">Multi-pass membrane protein</topology>
    </subcellularLocation>
</comment>
<dbReference type="OrthoDB" id="679767at2"/>
<keyword evidence="2" id="KW-1003">Cell membrane</keyword>
<proteinExistence type="predicted"/>
<dbReference type="Pfam" id="PF01810">
    <property type="entry name" value="LysE"/>
    <property type="match status" value="1"/>
</dbReference>
<gene>
    <name evidence="7" type="ORF">OI18_01290</name>
</gene>
<evidence type="ECO:0000313" key="8">
    <source>
        <dbReference type="Proteomes" id="UP000031408"/>
    </source>
</evidence>
<dbReference type="EMBL" id="JSVC01000001">
    <property type="protein sequence ID" value="KIC96404.1"/>
    <property type="molecule type" value="Genomic_DNA"/>
</dbReference>
<keyword evidence="3 6" id="KW-0812">Transmembrane</keyword>
<reference evidence="7 8" key="1">
    <citation type="submission" date="2014-11" db="EMBL/GenBank/DDBJ databases">
        <title>Genome sequence of Flavihumibacter solisilvae 3-3.</title>
        <authorList>
            <person name="Zhou G."/>
            <person name="Li M."/>
            <person name="Wang G."/>
        </authorList>
    </citation>
    <scope>NUCLEOTIDE SEQUENCE [LARGE SCALE GENOMIC DNA]</scope>
    <source>
        <strain evidence="7 8">3-3</strain>
    </source>
</reference>
<dbReference type="STRING" id="1349421.OI18_01290"/>
<dbReference type="InterPro" id="IPR001123">
    <property type="entry name" value="LeuE-type"/>
</dbReference>
<evidence type="ECO:0000256" key="2">
    <source>
        <dbReference type="ARBA" id="ARBA00022475"/>
    </source>
</evidence>
<evidence type="ECO:0000256" key="1">
    <source>
        <dbReference type="ARBA" id="ARBA00004651"/>
    </source>
</evidence>